<dbReference type="Gene3D" id="3.40.50.880">
    <property type="match status" value="1"/>
</dbReference>
<dbReference type="Pfam" id="PF01965">
    <property type="entry name" value="DJ-1_PfpI"/>
    <property type="match status" value="1"/>
</dbReference>
<dbReference type="PANTHER" id="PTHR42733:SF12">
    <property type="entry name" value="PROTEINASE"/>
    <property type="match status" value="1"/>
</dbReference>
<dbReference type="PANTHER" id="PTHR42733">
    <property type="entry name" value="DJ-1 PROTEIN"/>
    <property type="match status" value="1"/>
</dbReference>
<organism evidence="3">
    <name type="scientific">Faucicola osloensis</name>
    <name type="common">Moraxella osloensis</name>
    <dbReference type="NCBI Taxonomy" id="34062"/>
    <lineage>
        <taxon>Bacteria</taxon>
        <taxon>Pseudomonadati</taxon>
        <taxon>Pseudomonadota</taxon>
        <taxon>Gammaproteobacteria</taxon>
        <taxon>Moraxellales</taxon>
        <taxon>Moraxellaceae</taxon>
        <taxon>Faucicola</taxon>
    </lineage>
</organism>
<dbReference type="InterPro" id="IPR006286">
    <property type="entry name" value="C56_PfpI-like"/>
</dbReference>
<dbReference type="InterPro" id="IPR002818">
    <property type="entry name" value="DJ-1/PfpI"/>
</dbReference>
<dbReference type="CDD" id="cd03134">
    <property type="entry name" value="GATase1_PfpI_like"/>
    <property type="match status" value="1"/>
</dbReference>
<dbReference type="PROSITE" id="PS51276">
    <property type="entry name" value="PEPTIDASE_C56_PFPI"/>
    <property type="match status" value="1"/>
</dbReference>
<comment type="similarity">
    <text evidence="1">Belongs to the peptidase C56 family.</text>
</comment>
<accession>A0AAD2JBB8</accession>
<feature type="domain" description="DJ-1/PfpI" evidence="2">
    <location>
        <begin position="3"/>
        <end position="168"/>
    </location>
</feature>
<reference evidence="3" key="1">
    <citation type="submission" date="2017-11" db="EMBL/GenBank/DDBJ databases">
        <title>Complete Genome Sequence from Moraxella oslensis YHS isolated from human skin.</title>
        <authorList>
            <person name="Lee K."/>
            <person name="Lim J.Y."/>
            <person name="Hwang I."/>
        </authorList>
    </citation>
    <scope>NUCLEOTIDE SEQUENCE</scope>
    <source>
        <strain evidence="3">YHS</strain>
    </source>
</reference>
<evidence type="ECO:0000256" key="1">
    <source>
        <dbReference type="ARBA" id="ARBA00008542"/>
    </source>
</evidence>
<dbReference type="SUPFAM" id="SSF52317">
    <property type="entry name" value="Class I glutamine amidotransferase-like"/>
    <property type="match status" value="1"/>
</dbReference>
<protein>
    <submittedName>
        <fullName evidence="3">Type 1 glutamine amidotransferase</fullName>
    </submittedName>
</protein>
<dbReference type="AlphaFoldDB" id="A0AAD2JBB8"/>
<name>A0AAD2JBB8_FAUOS</name>
<evidence type="ECO:0000259" key="2">
    <source>
        <dbReference type="Pfam" id="PF01965"/>
    </source>
</evidence>
<dbReference type="NCBIfam" id="TIGR01382">
    <property type="entry name" value="PfpI"/>
    <property type="match status" value="1"/>
</dbReference>
<sequence length="176" mass="18870">MAKIAILLDTDFEQVEYTQTNDLLKAKGHQTTLITTQPQKQVRGLNHTDPADTFTADLLIGEANAADYDAIVLPGGGANADVLRANTDAQAMVKAFMNVGKPVAAICHAPWIFADTEIARGKKLTAYKTIATDLKNAGAQFEDKSVVIDGNLITSRQPEDIPDFAEAIDQALTKSA</sequence>
<proteinExistence type="inferred from homology"/>
<gene>
    <name evidence="3" type="ORF">YHS_11155</name>
</gene>
<dbReference type="EMBL" id="CP024176">
    <property type="protein sequence ID" value="ATW70624.1"/>
    <property type="molecule type" value="Genomic_DNA"/>
</dbReference>
<keyword evidence="3" id="KW-0315">Glutamine amidotransferase</keyword>
<dbReference type="InterPro" id="IPR029062">
    <property type="entry name" value="Class_I_gatase-like"/>
</dbReference>
<evidence type="ECO:0000313" key="3">
    <source>
        <dbReference type="EMBL" id="ATW70624.1"/>
    </source>
</evidence>